<evidence type="ECO:0000313" key="13">
    <source>
        <dbReference type="Proteomes" id="UP000244930"/>
    </source>
</evidence>
<protein>
    <submittedName>
        <fullName evidence="12">Cytochrome C</fullName>
    </submittedName>
</protein>
<dbReference type="KEGG" id="acom:CEW83_16175"/>
<keyword evidence="4 9" id="KW-0479">Metal-binding</keyword>
<evidence type="ECO:0000256" key="1">
    <source>
        <dbReference type="ARBA" id="ARBA00004418"/>
    </source>
</evidence>
<feature type="chain" id="PRO_5016112584" evidence="10">
    <location>
        <begin position="29"/>
        <end position="218"/>
    </location>
</feature>
<feature type="binding site" description="covalent" evidence="8">
    <location>
        <position position="154"/>
    </location>
    <ligand>
        <name>heme c</name>
        <dbReference type="ChEBI" id="CHEBI:61717"/>
        <label>2</label>
    </ligand>
</feature>
<keyword evidence="2" id="KW-0813">Transport</keyword>
<feature type="binding site" description="covalent" evidence="8">
    <location>
        <position position="151"/>
    </location>
    <ligand>
        <name>heme c</name>
        <dbReference type="ChEBI" id="CHEBI:61717"/>
        <label>2</label>
    </ligand>
</feature>
<dbReference type="Pfam" id="PF00034">
    <property type="entry name" value="Cytochrom_C"/>
    <property type="match status" value="2"/>
</dbReference>
<comment type="PTM">
    <text evidence="8">Binds 2 heme c groups covalently per subunit.</text>
</comment>
<sequence length="218" mass="23443">MSHTNARPFLASACCLLVLGGLSLPSFGAADAVAADKLVAQLQRSPADLQAAQAEGRKSSAFCANCHGETGISRYPEVPNLAAQHPDYLLRQIDAFLTGKRKNEFMQGLMKVLSERDKAAIVLFYAAAPVQAATAPGPRAAEGEAHFAKLCARCHRDDARGGDTFPRLAGQQREYVRLSLTRYLTQSGERFYAPMTAAVTQLGRDNIDAVADYLSGLK</sequence>
<keyword evidence="13" id="KW-1185">Reference proteome</keyword>
<dbReference type="Gene3D" id="1.10.760.10">
    <property type="entry name" value="Cytochrome c-like domain"/>
    <property type="match status" value="2"/>
</dbReference>
<dbReference type="RefSeq" id="WP_108951476.1">
    <property type="nucleotide sequence ID" value="NZ_CP022187.1"/>
</dbReference>
<evidence type="ECO:0000256" key="8">
    <source>
        <dbReference type="PIRSR" id="PIRSR000005-1"/>
    </source>
</evidence>
<evidence type="ECO:0000256" key="5">
    <source>
        <dbReference type="ARBA" id="ARBA00022764"/>
    </source>
</evidence>
<evidence type="ECO:0000256" key="2">
    <source>
        <dbReference type="ARBA" id="ARBA00022448"/>
    </source>
</evidence>
<keyword evidence="5" id="KW-0574">Periplasm</keyword>
<dbReference type="InterPro" id="IPR036909">
    <property type="entry name" value="Cyt_c-like_dom_sf"/>
</dbReference>
<evidence type="ECO:0000256" key="10">
    <source>
        <dbReference type="SAM" id="SignalP"/>
    </source>
</evidence>
<dbReference type="EMBL" id="CP022187">
    <property type="protein sequence ID" value="AWI77776.1"/>
    <property type="molecule type" value="Genomic_DNA"/>
</dbReference>
<dbReference type="PANTHER" id="PTHR33751">
    <property type="entry name" value="CBB3-TYPE CYTOCHROME C OXIDASE SUBUNIT FIXP"/>
    <property type="match status" value="1"/>
</dbReference>
<dbReference type="InterPro" id="IPR024167">
    <property type="entry name" value="Cytochrome_c4-like"/>
</dbReference>
<keyword evidence="7 9" id="KW-0408">Iron</keyword>
<feature type="signal peptide" evidence="10">
    <location>
        <begin position="1"/>
        <end position="28"/>
    </location>
</feature>
<gene>
    <name evidence="12" type="ORF">CEW83_16175</name>
</gene>
<dbReference type="AlphaFoldDB" id="A0A2U8GXT3"/>
<evidence type="ECO:0000256" key="4">
    <source>
        <dbReference type="ARBA" id="ARBA00022723"/>
    </source>
</evidence>
<dbReference type="InterPro" id="IPR050597">
    <property type="entry name" value="Cytochrome_c_Oxidase_Subunit"/>
</dbReference>
<feature type="binding site" description="axial binding residue" evidence="9">
    <location>
        <position position="195"/>
    </location>
    <ligand>
        <name>heme c</name>
        <dbReference type="ChEBI" id="CHEBI:61717"/>
        <label>2</label>
    </ligand>
    <ligandPart>
        <name>Fe</name>
        <dbReference type="ChEBI" id="CHEBI:18248"/>
    </ligandPart>
</feature>
<accession>A0A2U8GXT3</accession>
<keyword evidence="6" id="KW-0249">Electron transport</keyword>
<keyword evidence="3 8" id="KW-0349">Heme</keyword>
<evidence type="ECO:0000256" key="7">
    <source>
        <dbReference type="ARBA" id="ARBA00023004"/>
    </source>
</evidence>
<reference evidence="12 13" key="1">
    <citation type="submission" date="2017-06" db="EMBL/GenBank/DDBJ databases">
        <title>Azoarcus.</title>
        <authorList>
            <person name="Woo J.-H."/>
            <person name="Kim H.-S."/>
        </authorList>
    </citation>
    <scope>NUCLEOTIDE SEQUENCE [LARGE SCALE GENOMIC DNA]</scope>
    <source>
        <strain evidence="12 13">TSPY31</strain>
    </source>
</reference>
<feature type="domain" description="Cytochrome c" evidence="11">
    <location>
        <begin position="51"/>
        <end position="129"/>
    </location>
</feature>
<evidence type="ECO:0000313" key="12">
    <source>
        <dbReference type="EMBL" id="AWI77776.1"/>
    </source>
</evidence>
<feature type="binding site" description="covalent" evidence="8">
    <location>
        <position position="66"/>
    </location>
    <ligand>
        <name>heme c</name>
        <dbReference type="ChEBI" id="CHEBI:61717"/>
        <label>1</label>
    </ligand>
</feature>
<feature type="binding site" description="axial binding residue" evidence="9">
    <location>
        <position position="106"/>
    </location>
    <ligand>
        <name>heme c</name>
        <dbReference type="ChEBI" id="CHEBI:61717"/>
        <label>1</label>
    </ligand>
    <ligandPart>
        <name>Fe</name>
        <dbReference type="ChEBI" id="CHEBI:18248"/>
    </ligandPart>
</feature>
<organism evidence="12 13">
    <name type="scientific">Parazoarcus communis</name>
    <dbReference type="NCBI Taxonomy" id="41977"/>
    <lineage>
        <taxon>Bacteria</taxon>
        <taxon>Pseudomonadati</taxon>
        <taxon>Pseudomonadota</taxon>
        <taxon>Betaproteobacteria</taxon>
        <taxon>Rhodocyclales</taxon>
        <taxon>Zoogloeaceae</taxon>
        <taxon>Parazoarcus</taxon>
    </lineage>
</organism>
<dbReference type="PIRSF" id="PIRSF000005">
    <property type="entry name" value="Cytochrome_c4"/>
    <property type="match status" value="1"/>
</dbReference>
<feature type="domain" description="Cytochrome c" evidence="11">
    <location>
        <begin position="138"/>
        <end position="218"/>
    </location>
</feature>
<proteinExistence type="predicted"/>
<comment type="subcellular location">
    <subcellularLocation>
        <location evidence="1">Periplasm</location>
    </subcellularLocation>
</comment>
<evidence type="ECO:0000256" key="3">
    <source>
        <dbReference type="ARBA" id="ARBA00022617"/>
    </source>
</evidence>
<name>A0A2U8GXT3_9RHOO</name>
<keyword evidence="10" id="KW-0732">Signal</keyword>
<feature type="binding site" description="axial binding residue" evidence="9">
    <location>
        <position position="67"/>
    </location>
    <ligand>
        <name>heme c</name>
        <dbReference type="ChEBI" id="CHEBI:61717"/>
        <label>1</label>
    </ligand>
    <ligandPart>
        <name>Fe</name>
        <dbReference type="ChEBI" id="CHEBI:18248"/>
    </ligandPart>
</feature>
<feature type="binding site" description="covalent" evidence="8">
    <location>
        <position position="63"/>
    </location>
    <ligand>
        <name>heme c</name>
        <dbReference type="ChEBI" id="CHEBI:61717"/>
        <label>1</label>
    </ligand>
</feature>
<evidence type="ECO:0000259" key="11">
    <source>
        <dbReference type="PROSITE" id="PS51007"/>
    </source>
</evidence>
<dbReference type="PROSITE" id="PS51007">
    <property type="entry name" value="CYTC"/>
    <property type="match status" value="2"/>
</dbReference>
<dbReference type="Proteomes" id="UP000244930">
    <property type="component" value="Chromosome"/>
</dbReference>
<dbReference type="GO" id="GO:0005506">
    <property type="term" value="F:iron ion binding"/>
    <property type="evidence" value="ECO:0007669"/>
    <property type="project" value="InterPro"/>
</dbReference>
<dbReference type="SUPFAM" id="SSF46626">
    <property type="entry name" value="Cytochrome c"/>
    <property type="match status" value="2"/>
</dbReference>
<dbReference type="GO" id="GO:0042597">
    <property type="term" value="C:periplasmic space"/>
    <property type="evidence" value="ECO:0007669"/>
    <property type="project" value="UniProtKB-SubCell"/>
</dbReference>
<dbReference type="GO" id="GO:0020037">
    <property type="term" value="F:heme binding"/>
    <property type="evidence" value="ECO:0007669"/>
    <property type="project" value="InterPro"/>
</dbReference>
<dbReference type="PANTHER" id="PTHR33751:SF9">
    <property type="entry name" value="CYTOCHROME C4"/>
    <property type="match status" value="1"/>
</dbReference>
<dbReference type="GO" id="GO:0009055">
    <property type="term" value="F:electron transfer activity"/>
    <property type="evidence" value="ECO:0007669"/>
    <property type="project" value="InterPro"/>
</dbReference>
<evidence type="ECO:0000256" key="9">
    <source>
        <dbReference type="PIRSR" id="PIRSR000005-2"/>
    </source>
</evidence>
<evidence type="ECO:0000256" key="6">
    <source>
        <dbReference type="ARBA" id="ARBA00022982"/>
    </source>
</evidence>
<dbReference type="InterPro" id="IPR009056">
    <property type="entry name" value="Cyt_c-like_dom"/>
</dbReference>
<feature type="binding site" description="axial binding residue" evidence="9">
    <location>
        <position position="155"/>
    </location>
    <ligand>
        <name>heme c</name>
        <dbReference type="ChEBI" id="CHEBI:61717"/>
        <label>2</label>
    </ligand>
    <ligandPart>
        <name>Fe</name>
        <dbReference type="ChEBI" id="CHEBI:18248"/>
    </ligandPart>
</feature>